<feature type="transmembrane region" description="Helical" evidence="2">
    <location>
        <begin position="74"/>
        <end position="93"/>
    </location>
</feature>
<gene>
    <name evidence="3" type="ORF">GCM10023176_11400</name>
</gene>
<protein>
    <recommendedName>
        <fullName evidence="5">Monosaccharide ABC transporter membrane protein (CUT2 family)</fullName>
    </recommendedName>
</protein>
<feature type="compositionally biased region" description="Basic and acidic residues" evidence="1">
    <location>
        <begin position="389"/>
        <end position="406"/>
    </location>
</feature>
<keyword evidence="2" id="KW-0472">Membrane</keyword>
<proteinExistence type="predicted"/>
<evidence type="ECO:0000256" key="2">
    <source>
        <dbReference type="SAM" id="Phobius"/>
    </source>
</evidence>
<evidence type="ECO:0008006" key="5">
    <source>
        <dbReference type="Google" id="ProtNLM"/>
    </source>
</evidence>
<reference evidence="4" key="1">
    <citation type="journal article" date="2019" name="Int. J. Syst. Evol. Microbiol.">
        <title>The Global Catalogue of Microorganisms (GCM) 10K type strain sequencing project: providing services to taxonomists for standard genome sequencing and annotation.</title>
        <authorList>
            <consortium name="The Broad Institute Genomics Platform"/>
            <consortium name="The Broad Institute Genome Sequencing Center for Infectious Disease"/>
            <person name="Wu L."/>
            <person name="Ma J."/>
        </authorList>
    </citation>
    <scope>NUCLEOTIDE SEQUENCE [LARGE SCALE GENOMIC DNA]</scope>
    <source>
        <strain evidence="4">JCM 3175</strain>
    </source>
</reference>
<accession>A0ABP8S938</accession>
<feature type="transmembrane region" description="Helical" evidence="2">
    <location>
        <begin position="229"/>
        <end position="254"/>
    </location>
</feature>
<sequence length="406" mass="41371">MAYDEMGRDAPAEPSSGVPAAVLENVFDDPLHGEPGRDRIAVHVVWEVLLLVGLAGLGFLLWREDADAVRGDGLKSLLVDAVALGLLALAAGLSLRAAAVNLAVGPVAVAAALHVAEQGDRGLREALLPALTVAALGGAALALAVVVLHVPGWAASLAGAAGVIVYIEQRSAPVAVQGTYDPRNTAVNLFAGFAAVAVLGGLFGAVKAIRRLVGRFRPVADPAMRRGTVAALVTGLALVGSTVLAMLAGVLIAANGTGPVAPTSGLDWSVLAIGTAMLAGTSAYGRRGGIFGTLLAVSLVVVFLAWAQARGWTISRWAVGGAALGGGLLITRLVEALGRPRTPTGEAAERMPAGDGTISTGWALSRSGPVDTWPGVLPVQAAETTADPWEAHRWETGPQRWDADDR</sequence>
<feature type="region of interest" description="Disordered" evidence="1">
    <location>
        <begin position="385"/>
        <end position="406"/>
    </location>
</feature>
<feature type="transmembrane region" description="Helical" evidence="2">
    <location>
        <begin position="99"/>
        <end position="116"/>
    </location>
</feature>
<feature type="transmembrane region" description="Helical" evidence="2">
    <location>
        <begin position="128"/>
        <end position="150"/>
    </location>
</feature>
<keyword evidence="4" id="KW-1185">Reference proteome</keyword>
<evidence type="ECO:0000313" key="4">
    <source>
        <dbReference type="Proteomes" id="UP001500307"/>
    </source>
</evidence>
<dbReference type="Proteomes" id="UP001500307">
    <property type="component" value="Unassembled WGS sequence"/>
</dbReference>
<feature type="transmembrane region" description="Helical" evidence="2">
    <location>
        <begin position="189"/>
        <end position="209"/>
    </location>
</feature>
<feature type="transmembrane region" description="Helical" evidence="2">
    <location>
        <begin position="40"/>
        <end position="62"/>
    </location>
</feature>
<comment type="caution">
    <text evidence="3">The sequence shown here is derived from an EMBL/GenBank/DDBJ whole genome shotgun (WGS) entry which is preliminary data.</text>
</comment>
<feature type="transmembrane region" description="Helical" evidence="2">
    <location>
        <begin position="291"/>
        <end position="308"/>
    </location>
</feature>
<keyword evidence="2" id="KW-0812">Transmembrane</keyword>
<feature type="transmembrane region" description="Helical" evidence="2">
    <location>
        <begin position="266"/>
        <end position="284"/>
    </location>
</feature>
<name>A0ABP8S938_9ACTN</name>
<dbReference type="RefSeq" id="WP_346116792.1">
    <property type="nucleotide sequence ID" value="NZ_BAABGU010000004.1"/>
</dbReference>
<feature type="transmembrane region" description="Helical" evidence="2">
    <location>
        <begin position="314"/>
        <end position="334"/>
    </location>
</feature>
<organism evidence="3 4">
    <name type="scientific">Micromonospora coerulea</name>
    <dbReference type="NCBI Taxonomy" id="47856"/>
    <lineage>
        <taxon>Bacteria</taxon>
        <taxon>Bacillati</taxon>
        <taxon>Actinomycetota</taxon>
        <taxon>Actinomycetes</taxon>
        <taxon>Micromonosporales</taxon>
        <taxon>Micromonosporaceae</taxon>
        <taxon>Micromonospora</taxon>
    </lineage>
</organism>
<dbReference type="EMBL" id="BAABGU010000004">
    <property type="protein sequence ID" value="GAA4564754.1"/>
    <property type="molecule type" value="Genomic_DNA"/>
</dbReference>
<keyword evidence="2" id="KW-1133">Transmembrane helix</keyword>
<evidence type="ECO:0000313" key="3">
    <source>
        <dbReference type="EMBL" id="GAA4564754.1"/>
    </source>
</evidence>
<evidence type="ECO:0000256" key="1">
    <source>
        <dbReference type="SAM" id="MobiDB-lite"/>
    </source>
</evidence>